<reference evidence="1 2" key="1">
    <citation type="submission" date="2018-10" db="EMBL/GenBank/DDBJ databases">
        <title>Ulvibacterium marinum gen. nov., sp. nov., a novel marine bacterium of the family Flavobacteriaceae, isolated from a culture of the green alga Ulva prolifera.</title>
        <authorList>
            <person name="Zhang Z."/>
        </authorList>
    </citation>
    <scope>NUCLEOTIDE SEQUENCE [LARGE SCALE GENOMIC DNA]</scope>
    <source>
        <strain evidence="1 2">CCMM003</strain>
    </source>
</reference>
<evidence type="ECO:0008006" key="3">
    <source>
        <dbReference type="Google" id="ProtNLM"/>
    </source>
</evidence>
<sequence length="195" mass="22840">MTRKFPELYDSILQDTENRYWQISKDTNFSKKSTNPLDKRLDLMAYFLATILTLREKRFDFQTIKSVCMEIALEFVRPKNGLQKWLKKLPPKLIDTQLSHLFLKRMHKKISRKGHEDGFRAELITDKKETYGLGYGIDILECGICKLFSKYKAREYTPILCEVDKITSNLAGLELIRKGTIANGADKCDFRFKKK</sequence>
<comment type="caution">
    <text evidence="1">The sequence shown here is derived from an EMBL/GenBank/DDBJ whole genome shotgun (WGS) entry which is preliminary data.</text>
</comment>
<name>A0A3B0CAY8_9FLAO</name>
<evidence type="ECO:0000313" key="2">
    <source>
        <dbReference type="Proteomes" id="UP000276603"/>
    </source>
</evidence>
<dbReference type="InterPro" id="IPR026002">
    <property type="entry name" value="ATC_hydrolase-like"/>
</dbReference>
<accession>A0A3B0CAY8</accession>
<keyword evidence="2" id="KW-1185">Reference proteome</keyword>
<gene>
    <name evidence="1" type="ORF">D7Z94_17490</name>
</gene>
<proteinExistence type="predicted"/>
<dbReference type="Pfam" id="PF14196">
    <property type="entry name" value="ATC_hydrolase"/>
    <property type="match status" value="1"/>
</dbReference>
<organism evidence="1 2">
    <name type="scientific">Ulvibacterium marinum</name>
    <dbReference type="NCBI Taxonomy" id="2419782"/>
    <lineage>
        <taxon>Bacteria</taxon>
        <taxon>Pseudomonadati</taxon>
        <taxon>Bacteroidota</taxon>
        <taxon>Flavobacteriia</taxon>
        <taxon>Flavobacteriales</taxon>
        <taxon>Flavobacteriaceae</taxon>
        <taxon>Ulvibacterium</taxon>
    </lineage>
</organism>
<dbReference type="AlphaFoldDB" id="A0A3B0CAY8"/>
<dbReference type="EMBL" id="RBCJ01000003">
    <property type="protein sequence ID" value="RKN80036.1"/>
    <property type="molecule type" value="Genomic_DNA"/>
</dbReference>
<dbReference type="Proteomes" id="UP000276603">
    <property type="component" value="Unassembled WGS sequence"/>
</dbReference>
<protein>
    <recommendedName>
        <fullName evidence="3">L-2-amino-thiazoline-4-carboxylic acid hydrolase</fullName>
    </recommendedName>
</protein>
<evidence type="ECO:0000313" key="1">
    <source>
        <dbReference type="EMBL" id="RKN80036.1"/>
    </source>
</evidence>